<reference evidence="1 2" key="1">
    <citation type="submission" date="2014-04" db="EMBL/GenBank/DDBJ databases">
        <authorList>
            <consortium name="DOE Joint Genome Institute"/>
            <person name="Kuo A."/>
            <person name="Kohler A."/>
            <person name="Jargeat P."/>
            <person name="Nagy L.G."/>
            <person name="Floudas D."/>
            <person name="Copeland A."/>
            <person name="Barry K.W."/>
            <person name="Cichocki N."/>
            <person name="Veneault-Fourrey C."/>
            <person name="LaButti K."/>
            <person name="Lindquist E.A."/>
            <person name="Lipzen A."/>
            <person name="Lundell T."/>
            <person name="Morin E."/>
            <person name="Murat C."/>
            <person name="Sun H."/>
            <person name="Tunlid A."/>
            <person name="Henrissat B."/>
            <person name="Grigoriev I.V."/>
            <person name="Hibbett D.S."/>
            <person name="Martin F."/>
            <person name="Nordberg H.P."/>
            <person name="Cantor M.N."/>
            <person name="Hua S.X."/>
        </authorList>
    </citation>
    <scope>NUCLEOTIDE SEQUENCE [LARGE SCALE GENOMIC DNA]</scope>
    <source>
        <strain evidence="1 2">Ve08.2h10</strain>
    </source>
</reference>
<dbReference type="InParanoid" id="A0A0D0D480"/>
<dbReference type="Proteomes" id="UP000054538">
    <property type="component" value="Unassembled WGS sequence"/>
</dbReference>
<dbReference type="OrthoDB" id="2507562at2759"/>
<dbReference type="AlphaFoldDB" id="A0A0D0D480"/>
<sequence length="102" mass="11864">KKGLQKLQDQMHDRKVQLKAELKANRPISKVDEEWLDYTGNLVDEEHVLEVLDKASDYEAVLEMLNQQEKSIVQKLTELAGEQTIFLKKQKCMALKFSVFKT</sequence>
<feature type="non-terminal residue" evidence="1">
    <location>
        <position position="1"/>
    </location>
</feature>
<evidence type="ECO:0000313" key="1">
    <source>
        <dbReference type="EMBL" id="KIK91317.1"/>
    </source>
</evidence>
<dbReference type="EMBL" id="KN825401">
    <property type="protein sequence ID" value="KIK91317.1"/>
    <property type="molecule type" value="Genomic_DNA"/>
</dbReference>
<keyword evidence="2" id="KW-1185">Reference proteome</keyword>
<proteinExistence type="predicted"/>
<organism evidence="1 2">
    <name type="scientific">Paxillus rubicundulus Ve08.2h10</name>
    <dbReference type="NCBI Taxonomy" id="930991"/>
    <lineage>
        <taxon>Eukaryota</taxon>
        <taxon>Fungi</taxon>
        <taxon>Dikarya</taxon>
        <taxon>Basidiomycota</taxon>
        <taxon>Agaricomycotina</taxon>
        <taxon>Agaricomycetes</taxon>
        <taxon>Agaricomycetidae</taxon>
        <taxon>Boletales</taxon>
        <taxon>Paxilineae</taxon>
        <taxon>Paxillaceae</taxon>
        <taxon>Paxillus</taxon>
    </lineage>
</organism>
<dbReference type="HOGENOM" id="CLU_018294_4_2_1"/>
<gene>
    <name evidence="1" type="ORF">PAXRUDRAFT_149770</name>
</gene>
<reference evidence="2" key="2">
    <citation type="submission" date="2015-01" db="EMBL/GenBank/DDBJ databases">
        <title>Evolutionary Origins and Diversification of the Mycorrhizal Mutualists.</title>
        <authorList>
            <consortium name="DOE Joint Genome Institute"/>
            <consortium name="Mycorrhizal Genomics Consortium"/>
            <person name="Kohler A."/>
            <person name="Kuo A."/>
            <person name="Nagy L.G."/>
            <person name="Floudas D."/>
            <person name="Copeland A."/>
            <person name="Barry K.W."/>
            <person name="Cichocki N."/>
            <person name="Veneault-Fourrey C."/>
            <person name="LaButti K."/>
            <person name="Lindquist E.A."/>
            <person name="Lipzen A."/>
            <person name="Lundell T."/>
            <person name="Morin E."/>
            <person name="Murat C."/>
            <person name="Riley R."/>
            <person name="Ohm R."/>
            <person name="Sun H."/>
            <person name="Tunlid A."/>
            <person name="Henrissat B."/>
            <person name="Grigoriev I.V."/>
            <person name="Hibbett D.S."/>
            <person name="Martin F."/>
        </authorList>
    </citation>
    <scope>NUCLEOTIDE SEQUENCE [LARGE SCALE GENOMIC DNA]</scope>
    <source>
        <strain evidence="2">Ve08.2h10</strain>
    </source>
</reference>
<evidence type="ECO:0000313" key="2">
    <source>
        <dbReference type="Proteomes" id="UP000054538"/>
    </source>
</evidence>
<accession>A0A0D0D480</accession>
<protein>
    <submittedName>
        <fullName evidence="1">Uncharacterized protein</fullName>
    </submittedName>
</protein>
<name>A0A0D0D480_9AGAM</name>